<dbReference type="InterPro" id="IPR016032">
    <property type="entry name" value="Sig_transdc_resp-reg_C-effctor"/>
</dbReference>
<dbReference type="Gene3D" id="3.40.50.2300">
    <property type="match status" value="1"/>
</dbReference>
<dbReference type="InterPro" id="IPR011006">
    <property type="entry name" value="CheY-like_superfamily"/>
</dbReference>
<dbReference type="RefSeq" id="WP_322608925.1">
    <property type="nucleotide sequence ID" value="NZ_JARVCO010000010.1"/>
</dbReference>
<dbReference type="PANTHER" id="PTHR45566">
    <property type="entry name" value="HTH-TYPE TRANSCRIPTIONAL REGULATOR YHJB-RELATED"/>
    <property type="match status" value="1"/>
</dbReference>
<keyword evidence="7" id="KW-1185">Reference proteome</keyword>
<dbReference type="SMART" id="SM00448">
    <property type="entry name" value="REC"/>
    <property type="match status" value="1"/>
</dbReference>
<dbReference type="CDD" id="cd06170">
    <property type="entry name" value="LuxR_C_like"/>
    <property type="match status" value="1"/>
</dbReference>
<keyword evidence="2" id="KW-0238">DNA-binding</keyword>
<dbReference type="CDD" id="cd17535">
    <property type="entry name" value="REC_NarL-like"/>
    <property type="match status" value="1"/>
</dbReference>
<dbReference type="PROSITE" id="PS50110">
    <property type="entry name" value="RESPONSE_REGULATORY"/>
    <property type="match status" value="1"/>
</dbReference>
<dbReference type="InterPro" id="IPR058245">
    <property type="entry name" value="NreC/VraR/RcsB-like_REC"/>
</dbReference>
<feature type="modified residue" description="4-aspartylphosphate" evidence="3">
    <location>
        <position position="57"/>
    </location>
</feature>
<evidence type="ECO:0000256" key="2">
    <source>
        <dbReference type="ARBA" id="ARBA00023125"/>
    </source>
</evidence>
<proteinExistence type="predicted"/>
<evidence type="ECO:0000313" key="6">
    <source>
        <dbReference type="EMBL" id="MDZ8119136.1"/>
    </source>
</evidence>
<comment type="caution">
    <text evidence="6">The sequence shown here is derived from an EMBL/GenBank/DDBJ whole genome shotgun (WGS) entry which is preliminary data.</text>
</comment>
<feature type="domain" description="Response regulatory" evidence="5">
    <location>
        <begin position="6"/>
        <end position="122"/>
    </location>
</feature>
<gene>
    <name evidence="6" type="ORF">P9H32_10915</name>
</gene>
<evidence type="ECO:0000259" key="4">
    <source>
        <dbReference type="PROSITE" id="PS50043"/>
    </source>
</evidence>
<dbReference type="Pfam" id="PF00196">
    <property type="entry name" value="GerE"/>
    <property type="match status" value="1"/>
</dbReference>
<evidence type="ECO:0000313" key="7">
    <source>
        <dbReference type="Proteomes" id="UP001290861"/>
    </source>
</evidence>
<evidence type="ECO:0000256" key="1">
    <source>
        <dbReference type="ARBA" id="ARBA00022553"/>
    </source>
</evidence>
<dbReference type="SUPFAM" id="SSF46894">
    <property type="entry name" value="C-terminal effector domain of the bipartite response regulators"/>
    <property type="match status" value="1"/>
</dbReference>
<dbReference type="InterPro" id="IPR051015">
    <property type="entry name" value="EvgA-like"/>
</dbReference>
<dbReference type="EMBL" id="JARVCO010000010">
    <property type="protein sequence ID" value="MDZ8119136.1"/>
    <property type="molecule type" value="Genomic_DNA"/>
</dbReference>
<sequence length="211" mass="23168">MKRNISVLIVDDNALLRLGLKDAISGTDDMELAGEAINAFQAVEKYREQQPDVVTLDYRMPECNGVECAKSILAEFPNARIIILSVYEGDEIIWNAVQAGAKGYIPKSGDIETFLESIREVANGGSYFPASIAKKLAARSEQDELTEREFDVLRLLVSGHSNKEMADALNLAEQTVKMHVSKIIKKLGVADRTQAALLAVHRGIVDVKDPP</sequence>
<dbReference type="PANTHER" id="PTHR45566:SF2">
    <property type="entry name" value="NARL SUBFAMILY"/>
    <property type="match status" value="1"/>
</dbReference>
<dbReference type="InterPro" id="IPR000792">
    <property type="entry name" value="Tscrpt_reg_LuxR_C"/>
</dbReference>
<name>A0ABU5MY48_9BACT</name>
<dbReference type="Proteomes" id="UP001290861">
    <property type="component" value="Unassembled WGS sequence"/>
</dbReference>
<evidence type="ECO:0000259" key="5">
    <source>
        <dbReference type="PROSITE" id="PS50110"/>
    </source>
</evidence>
<evidence type="ECO:0000256" key="3">
    <source>
        <dbReference type="PROSITE-ProRule" id="PRU00169"/>
    </source>
</evidence>
<dbReference type="Pfam" id="PF00072">
    <property type="entry name" value="Response_reg"/>
    <property type="match status" value="1"/>
</dbReference>
<dbReference type="InterPro" id="IPR001789">
    <property type="entry name" value="Sig_transdc_resp-reg_receiver"/>
</dbReference>
<keyword evidence="1 3" id="KW-0597">Phosphoprotein</keyword>
<dbReference type="SMART" id="SM00421">
    <property type="entry name" value="HTH_LUXR"/>
    <property type="match status" value="1"/>
</dbReference>
<feature type="domain" description="HTH luxR-type" evidence="4">
    <location>
        <begin position="138"/>
        <end position="203"/>
    </location>
</feature>
<dbReference type="SUPFAM" id="SSF52172">
    <property type="entry name" value="CheY-like"/>
    <property type="match status" value="1"/>
</dbReference>
<reference evidence="6 7" key="1">
    <citation type="journal article" date="2024" name="Appl. Environ. Microbiol.">
        <title>Pontiella agarivorans sp. nov., a novel marine anaerobic bacterium capable of degrading macroalgal polysaccharides and fixing nitrogen.</title>
        <authorList>
            <person name="Liu N."/>
            <person name="Kivenson V."/>
            <person name="Peng X."/>
            <person name="Cui Z."/>
            <person name="Lankiewicz T.S."/>
            <person name="Gosselin K.M."/>
            <person name="English C.J."/>
            <person name="Blair E.M."/>
            <person name="O'Malley M.A."/>
            <person name="Valentine D.L."/>
        </authorList>
    </citation>
    <scope>NUCLEOTIDE SEQUENCE [LARGE SCALE GENOMIC DNA]</scope>
    <source>
        <strain evidence="6 7">NLcol2</strain>
    </source>
</reference>
<accession>A0ABU5MY48</accession>
<dbReference type="PRINTS" id="PR00038">
    <property type="entry name" value="HTHLUXR"/>
</dbReference>
<organism evidence="6 7">
    <name type="scientific">Pontiella agarivorans</name>
    <dbReference type="NCBI Taxonomy" id="3038953"/>
    <lineage>
        <taxon>Bacteria</taxon>
        <taxon>Pseudomonadati</taxon>
        <taxon>Kiritimatiellota</taxon>
        <taxon>Kiritimatiellia</taxon>
        <taxon>Kiritimatiellales</taxon>
        <taxon>Pontiellaceae</taxon>
        <taxon>Pontiella</taxon>
    </lineage>
</organism>
<dbReference type="PROSITE" id="PS50043">
    <property type="entry name" value="HTH_LUXR_2"/>
    <property type="match status" value="1"/>
</dbReference>
<protein>
    <submittedName>
        <fullName evidence="6">Response regulator transcription factor</fullName>
    </submittedName>
</protein>